<feature type="transmembrane region" description="Helical" evidence="1">
    <location>
        <begin position="169"/>
        <end position="188"/>
    </location>
</feature>
<dbReference type="InterPro" id="IPR021878">
    <property type="entry name" value="TgpA_N"/>
</dbReference>
<dbReference type="Pfam" id="PF01841">
    <property type="entry name" value="Transglut_core"/>
    <property type="match status" value="1"/>
</dbReference>
<dbReference type="Proteomes" id="UP000472320">
    <property type="component" value="Unassembled WGS sequence"/>
</dbReference>
<dbReference type="SUPFAM" id="SSF54001">
    <property type="entry name" value="Cysteine proteinases"/>
    <property type="match status" value="1"/>
</dbReference>
<keyword evidence="1" id="KW-0472">Membrane</keyword>
<accession>A0A6L6QG44</accession>
<dbReference type="InterPro" id="IPR025403">
    <property type="entry name" value="TgpA-like_C"/>
</dbReference>
<dbReference type="OrthoDB" id="9804872at2"/>
<keyword evidence="1" id="KW-0812">Transmembrane</keyword>
<dbReference type="InterPro" id="IPR002931">
    <property type="entry name" value="Transglutaminase-like"/>
</dbReference>
<feature type="transmembrane region" description="Helical" evidence="1">
    <location>
        <begin position="62"/>
        <end position="81"/>
    </location>
</feature>
<proteinExistence type="predicted"/>
<protein>
    <submittedName>
        <fullName evidence="3">DUF3488 domain-containing protein</fullName>
    </submittedName>
</protein>
<comment type="caution">
    <text evidence="3">The sequence shown here is derived from an EMBL/GenBank/DDBJ whole genome shotgun (WGS) entry which is preliminary data.</text>
</comment>
<feature type="transmembrane region" description="Helical" evidence="1">
    <location>
        <begin position="20"/>
        <end position="50"/>
    </location>
</feature>
<evidence type="ECO:0000313" key="3">
    <source>
        <dbReference type="EMBL" id="MTW10646.1"/>
    </source>
</evidence>
<feature type="domain" description="Transglutaminase-like" evidence="2">
    <location>
        <begin position="417"/>
        <end position="489"/>
    </location>
</feature>
<dbReference type="AlphaFoldDB" id="A0A6L6QG44"/>
<dbReference type="PANTHER" id="PTHR42736">
    <property type="entry name" value="PROTEIN-GLUTAMINE GAMMA-GLUTAMYLTRANSFERASE"/>
    <property type="match status" value="1"/>
</dbReference>
<sequence length="672" mass="74758">MIAGIARLAGPLTRDKSDTLLLLLASVLVLLPHFGHLPLWTSATICLSLLWRAAVTLRGSRLPPLWLLLPVSVLAMGGVYLNFHTLLGREAGVTMLSLLLTFKLLEMHARRDLFVVIFLSFFLLLTNFFYSQSIATAAVMVVTIIVLLAAQITFQYTGHVPPLATRLKLAGRVFLVAAPLGVLLFIGFPRIQGPLWGLPGDAGGGKSGMSDSMSPGSMTSLALSEEVAFRAKFSGAAPLQQQLYWRGPVLSRYDGRTWSRIGELQSPRQLALLQRQIAYAGPSYPYEVTLEPGRRQFLFMLELSEPVFRIEEASPSYTSELEQLVQAASDKRLRYDSVAHPAYVAQTQLAPETLQTWLQLPQGFNPRTLRYAAQIQALREEKGDAAAIAAVLSNFRDHFEYTLEPDRLGRDGVDEFLFDTRKGFCEHFSGAFVYLMRAAGLPARVVNGYQGGEFNPVDGYYTIRQSDAHAWSEVWLGDKRGWTRFDPTAAVAPERIRSSLSQTLPQAAPFGLQGLANLARDQGSWLAKLRFGISAVNNAWNQWILDYNPNRQENFLKELATAFGDWRLLAALVACAVLAWLARQRWTWRVRDPVDTAYLAFCRQLARHGLSKAPDEGPLGLSQRVRQLNLPREKIAAMTAFLELYGALKYGAPSAHKDNPVARLKSLLKQSR</sequence>
<dbReference type="Gene3D" id="3.10.620.30">
    <property type="match status" value="1"/>
</dbReference>
<evidence type="ECO:0000256" key="1">
    <source>
        <dbReference type="SAM" id="Phobius"/>
    </source>
</evidence>
<dbReference type="EMBL" id="WNKX01000005">
    <property type="protein sequence ID" value="MTW10646.1"/>
    <property type="molecule type" value="Genomic_DNA"/>
</dbReference>
<dbReference type="PANTHER" id="PTHR42736:SF1">
    <property type="entry name" value="PROTEIN-GLUTAMINE GAMMA-GLUTAMYLTRANSFERASE"/>
    <property type="match status" value="1"/>
</dbReference>
<dbReference type="Pfam" id="PF13559">
    <property type="entry name" value="DUF4129"/>
    <property type="match status" value="1"/>
</dbReference>
<gene>
    <name evidence="3" type="ORF">GM658_08510</name>
</gene>
<dbReference type="SMART" id="SM00460">
    <property type="entry name" value="TGc"/>
    <property type="match status" value="1"/>
</dbReference>
<dbReference type="Pfam" id="PF11992">
    <property type="entry name" value="TgpA_N"/>
    <property type="match status" value="1"/>
</dbReference>
<dbReference type="InterPro" id="IPR038765">
    <property type="entry name" value="Papain-like_cys_pep_sf"/>
</dbReference>
<feature type="transmembrane region" description="Helical" evidence="1">
    <location>
        <begin position="112"/>
        <end position="130"/>
    </location>
</feature>
<feature type="transmembrane region" description="Helical" evidence="1">
    <location>
        <begin position="136"/>
        <end position="157"/>
    </location>
</feature>
<keyword evidence="1" id="KW-1133">Transmembrane helix</keyword>
<dbReference type="InterPro" id="IPR052901">
    <property type="entry name" value="Bact_TGase-like"/>
</dbReference>
<keyword evidence="4" id="KW-1185">Reference proteome</keyword>
<evidence type="ECO:0000313" key="4">
    <source>
        <dbReference type="Proteomes" id="UP000472320"/>
    </source>
</evidence>
<dbReference type="RefSeq" id="WP_155453587.1">
    <property type="nucleotide sequence ID" value="NZ_WNKX01000005.1"/>
</dbReference>
<evidence type="ECO:0000259" key="2">
    <source>
        <dbReference type="SMART" id="SM00460"/>
    </source>
</evidence>
<organism evidence="3 4">
    <name type="scientific">Massilia eburnea</name>
    <dbReference type="NCBI Taxonomy" id="1776165"/>
    <lineage>
        <taxon>Bacteria</taxon>
        <taxon>Pseudomonadati</taxon>
        <taxon>Pseudomonadota</taxon>
        <taxon>Betaproteobacteria</taxon>
        <taxon>Burkholderiales</taxon>
        <taxon>Oxalobacteraceae</taxon>
        <taxon>Telluria group</taxon>
        <taxon>Massilia</taxon>
    </lineage>
</organism>
<reference evidence="3 4" key="1">
    <citation type="submission" date="2019-11" db="EMBL/GenBank/DDBJ databases">
        <title>Type strains purchased from KCTC, JCM and DSMZ.</title>
        <authorList>
            <person name="Lu H."/>
        </authorList>
    </citation>
    <scope>NUCLEOTIDE SEQUENCE [LARGE SCALE GENOMIC DNA]</scope>
    <source>
        <strain evidence="3 4">JCM 31587</strain>
    </source>
</reference>
<name>A0A6L6QG44_9BURK</name>